<keyword evidence="3" id="KW-1185">Reference proteome</keyword>
<name>A0A7C9FP15_9BACT</name>
<dbReference type="InterPro" id="IPR000182">
    <property type="entry name" value="GNAT_dom"/>
</dbReference>
<evidence type="ECO:0000259" key="1">
    <source>
        <dbReference type="PROSITE" id="PS51186"/>
    </source>
</evidence>
<evidence type="ECO:0000313" key="2">
    <source>
        <dbReference type="EMBL" id="MPR33711.1"/>
    </source>
</evidence>
<dbReference type="EMBL" id="WHLY01000002">
    <property type="protein sequence ID" value="MPR33711.1"/>
    <property type="molecule type" value="Genomic_DNA"/>
</dbReference>
<dbReference type="Proteomes" id="UP000479293">
    <property type="component" value="Unassembled WGS sequence"/>
</dbReference>
<proteinExistence type="predicted"/>
<dbReference type="RefSeq" id="WP_152759256.1">
    <property type="nucleotide sequence ID" value="NZ_WHLY01000002.1"/>
</dbReference>
<accession>A0A7C9FP15</accession>
<keyword evidence="2" id="KW-0808">Transferase</keyword>
<dbReference type="InterPro" id="IPR016181">
    <property type="entry name" value="Acyl_CoA_acyltransferase"/>
</dbReference>
<reference evidence="2 3" key="1">
    <citation type="submission" date="2019-10" db="EMBL/GenBank/DDBJ databases">
        <title>Draft Genome Sequence of Cytophagaceae sp. SJW1-29.</title>
        <authorList>
            <person name="Choi A."/>
        </authorList>
    </citation>
    <scope>NUCLEOTIDE SEQUENCE [LARGE SCALE GENOMIC DNA]</scope>
    <source>
        <strain evidence="2 3">SJW1-29</strain>
    </source>
</reference>
<gene>
    <name evidence="2" type="ORF">GBK04_10095</name>
</gene>
<dbReference type="Pfam" id="PF13302">
    <property type="entry name" value="Acetyltransf_3"/>
    <property type="match status" value="1"/>
</dbReference>
<sequence>MPNWLNPIQLEGQKVDLVPLEKSHRDDLLLAAADGELWNIWYTSVPSESTIDKYLETALQEQADGKSLPFVVVDREKGTLIGTTRYCNAEPEHRRLEIGYTWYAKSFQRTGVNTECKYLLLRHAFESLDTIAVEFRTNWFNYRSRNAILRLGAKQDGVLRNHRIDKDGILRDTVVFSIIQPEWKTVKRSLEYEMGRYGH</sequence>
<dbReference type="PANTHER" id="PTHR43610:SF1">
    <property type="entry name" value="N-ACETYLTRANSFERASE DOMAIN-CONTAINING PROTEIN"/>
    <property type="match status" value="1"/>
</dbReference>
<comment type="caution">
    <text evidence="2">The sequence shown here is derived from an EMBL/GenBank/DDBJ whole genome shotgun (WGS) entry which is preliminary data.</text>
</comment>
<dbReference type="PROSITE" id="PS51186">
    <property type="entry name" value="GNAT"/>
    <property type="match status" value="1"/>
</dbReference>
<protein>
    <submittedName>
        <fullName evidence="2">GNAT family N-acetyltransferase</fullName>
    </submittedName>
</protein>
<dbReference type="AlphaFoldDB" id="A0A7C9FP15"/>
<dbReference type="SUPFAM" id="SSF55729">
    <property type="entry name" value="Acyl-CoA N-acyltransferases (Nat)"/>
    <property type="match status" value="1"/>
</dbReference>
<dbReference type="PANTHER" id="PTHR43610">
    <property type="entry name" value="BLL6696 PROTEIN"/>
    <property type="match status" value="1"/>
</dbReference>
<organism evidence="2 3">
    <name type="scientific">Salmonirosea aquatica</name>
    <dbReference type="NCBI Taxonomy" id="2654236"/>
    <lineage>
        <taxon>Bacteria</taxon>
        <taxon>Pseudomonadati</taxon>
        <taxon>Bacteroidota</taxon>
        <taxon>Cytophagia</taxon>
        <taxon>Cytophagales</taxon>
        <taxon>Spirosomataceae</taxon>
        <taxon>Salmonirosea</taxon>
    </lineage>
</organism>
<dbReference type="GO" id="GO:0016747">
    <property type="term" value="F:acyltransferase activity, transferring groups other than amino-acyl groups"/>
    <property type="evidence" value="ECO:0007669"/>
    <property type="project" value="InterPro"/>
</dbReference>
<feature type="domain" description="N-acetyltransferase" evidence="1">
    <location>
        <begin position="15"/>
        <end position="175"/>
    </location>
</feature>
<dbReference type="Gene3D" id="3.40.630.30">
    <property type="match status" value="1"/>
</dbReference>
<evidence type="ECO:0000313" key="3">
    <source>
        <dbReference type="Proteomes" id="UP000479293"/>
    </source>
</evidence>